<keyword evidence="2" id="KW-1185">Reference proteome</keyword>
<organism evidence="1 2">
    <name type="scientific">Pseudoalteromonas issachenkonii</name>
    <dbReference type="NCBI Taxonomy" id="152297"/>
    <lineage>
        <taxon>Bacteria</taxon>
        <taxon>Pseudomonadati</taxon>
        <taxon>Pseudomonadota</taxon>
        <taxon>Gammaproteobacteria</taxon>
        <taxon>Alteromonadales</taxon>
        <taxon>Pseudoalteromonadaceae</taxon>
        <taxon>Pseudoalteromonas</taxon>
    </lineage>
</organism>
<reference evidence="1 2" key="1">
    <citation type="submission" date="2024-02" db="EMBL/GenBank/DDBJ databases">
        <title>Bacteria isolated from the canopy kelp, Nereocystis luetkeana.</title>
        <authorList>
            <person name="Pfister C.A."/>
            <person name="Younker I.T."/>
            <person name="Light S.H."/>
        </authorList>
    </citation>
    <scope>NUCLEOTIDE SEQUENCE [LARGE SCALE GENOMIC DNA]</scope>
    <source>
        <strain evidence="1 2">TI.1.03</strain>
    </source>
</reference>
<accession>A0ABU9H1L4</accession>
<dbReference type="Pfam" id="PF07087">
    <property type="entry name" value="DUF1353"/>
    <property type="match status" value="1"/>
</dbReference>
<proteinExistence type="predicted"/>
<dbReference type="InterPro" id="IPR010767">
    <property type="entry name" value="Phage_CGC-2007_Cje0229"/>
</dbReference>
<dbReference type="Proteomes" id="UP001371391">
    <property type="component" value="Unassembled WGS sequence"/>
</dbReference>
<evidence type="ECO:0000313" key="1">
    <source>
        <dbReference type="EMBL" id="MEL0655749.1"/>
    </source>
</evidence>
<dbReference type="RefSeq" id="WP_341602921.1">
    <property type="nucleotide sequence ID" value="NZ_JBAKAW010000010.1"/>
</dbReference>
<comment type="caution">
    <text evidence="1">The sequence shown here is derived from an EMBL/GenBank/DDBJ whole genome shotgun (WGS) entry which is preliminary data.</text>
</comment>
<protein>
    <submittedName>
        <fullName evidence="1">DUF1353 domain-containing protein</fullName>
    </submittedName>
</protein>
<sequence>MQIKLNFISAGKAQLLEPLKTEFGEVHKSFLTDGFSLPWYVRWFHNPFGKGLKAAIWHDYALKAGRKHPHREFFTLLKSEGVALYKAYPMWFFVWAYAQYKALVMGWAL</sequence>
<gene>
    <name evidence="1" type="ORF">V6257_11950</name>
</gene>
<dbReference type="EMBL" id="JBAKAW010000010">
    <property type="protein sequence ID" value="MEL0655749.1"/>
    <property type="molecule type" value="Genomic_DNA"/>
</dbReference>
<evidence type="ECO:0000313" key="2">
    <source>
        <dbReference type="Proteomes" id="UP001371391"/>
    </source>
</evidence>
<name>A0ABU9H1L4_9GAMM</name>